<name>A0AB39BXP6_9BACI</name>
<feature type="transmembrane region" description="Helical" evidence="2">
    <location>
        <begin position="515"/>
        <end position="533"/>
    </location>
</feature>
<evidence type="ECO:0000313" key="4">
    <source>
        <dbReference type="EMBL" id="XDI38408.1"/>
    </source>
</evidence>
<dbReference type="SMART" id="SM00220">
    <property type="entry name" value="S_TKc"/>
    <property type="match status" value="1"/>
</dbReference>
<protein>
    <submittedName>
        <fullName evidence="4">AarF/UbiB family protein</fullName>
    </submittedName>
</protein>
<evidence type="ECO:0000256" key="1">
    <source>
        <dbReference type="ARBA" id="ARBA00009670"/>
    </source>
</evidence>
<dbReference type="SUPFAM" id="SSF56112">
    <property type="entry name" value="Protein kinase-like (PK-like)"/>
    <property type="match status" value="1"/>
</dbReference>
<dbReference type="InterPro" id="IPR004147">
    <property type="entry name" value="ABC1_dom"/>
</dbReference>
<dbReference type="AlphaFoldDB" id="A0AB39BXP6"/>
<dbReference type="GO" id="GO:0005524">
    <property type="term" value="F:ATP binding"/>
    <property type="evidence" value="ECO:0007669"/>
    <property type="project" value="InterPro"/>
</dbReference>
<reference evidence="4" key="1">
    <citation type="submission" date="2024-07" db="EMBL/GenBank/DDBJ databases">
        <title>Identification and characteristics of an arsenic-resistant bacterial isolate, which belongs to a novel species.</title>
        <authorList>
            <person name="Juszczyk A."/>
            <person name="Kowalczyk A."/>
            <person name="Was K."/>
            <person name="Kosowicz W."/>
            <person name="Budzyn A."/>
            <person name="Latowski D."/>
        </authorList>
    </citation>
    <scope>NUCLEOTIDE SEQUENCE</scope>
    <source>
        <strain evidence="4">As8PL</strain>
    </source>
</reference>
<dbReference type="InterPro" id="IPR000719">
    <property type="entry name" value="Prot_kinase_dom"/>
</dbReference>
<dbReference type="GO" id="GO:0004672">
    <property type="term" value="F:protein kinase activity"/>
    <property type="evidence" value="ECO:0007669"/>
    <property type="project" value="InterPro"/>
</dbReference>
<keyword evidence="2" id="KW-0472">Membrane</keyword>
<sequence>MKNFSIYRIFTIVFMSSKFFFQIMNFQRKHRNKWDHEKWNNLLLAQAREYKRKALRLEGLLIKLGQFLATRADLLPEVFLQELADLVDHVPPVPWNETKKVLEQEWGQPYKNILTSCTEEPIASASIGQVHKATLQSGEVVALKVQRPTISKVIKADLRALSIVMFLAGRFTIIGKTMNTKQLFSEVERVISAELDFKQELQNGLLFQEKYADSEGVHIPSFNESLTTKKVLVMEWIEGTSVIDKTQIKLLPFSKDQLAQNLLALFLEQLLREGIFHADPHPGNILLKQDGTIVLIDFGMVASIKKQDSKELQLLVEGLVLNDYEQVVHSLDKLHFLLPHADKHQLERMFNDFLEVALTANVNGWDEDVMNHLLADFRLLLRDLPVQMPSEFAFLGRAVSTLTGVLYSIDPKLDLFKLGKPIVLDWLEENNRDEETGTPFGNKWFKSLSRTLISLPKRLDALLDEPKLLRQQQQKHHNEKRHTDYKRWSRHYSFVFFLLGVISTLSALLLEHHPFFIGSSIVLLVGLISFFISSRKLHS</sequence>
<dbReference type="PANTHER" id="PTHR10566:SF113">
    <property type="entry name" value="PROTEIN ACTIVITY OF BC1 COMPLEX KINASE 7, CHLOROPLASTIC"/>
    <property type="match status" value="1"/>
</dbReference>
<dbReference type="RefSeq" id="WP_368505694.1">
    <property type="nucleotide sequence ID" value="NZ_CP162551.1"/>
</dbReference>
<accession>A0AB39BXP6</accession>
<proteinExistence type="inferred from homology"/>
<dbReference type="InterPro" id="IPR011009">
    <property type="entry name" value="Kinase-like_dom_sf"/>
</dbReference>
<evidence type="ECO:0000256" key="2">
    <source>
        <dbReference type="SAM" id="Phobius"/>
    </source>
</evidence>
<dbReference type="EMBL" id="CP162551">
    <property type="protein sequence ID" value="XDI38408.1"/>
    <property type="molecule type" value="Genomic_DNA"/>
</dbReference>
<feature type="transmembrane region" description="Helical" evidence="2">
    <location>
        <begin position="491"/>
        <end position="509"/>
    </location>
</feature>
<dbReference type="Gene3D" id="1.10.510.10">
    <property type="entry name" value="Transferase(Phosphotransferase) domain 1"/>
    <property type="match status" value="1"/>
</dbReference>
<feature type="transmembrane region" description="Helical" evidence="2">
    <location>
        <begin position="6"/>
        <end position="24"/>
    </location>
</feature>
<dbReference type="InterPro" id="IPR050154">
    <property type="entry name" value="UbiB_kinase"/>
</dbReference>
<comment type="similarity">
    <text evidence="1">Belongs to the protein kinase superfamily. ADCK protein kinase family.</text>
</comment>
<dbReference type="PANTHER" id="PTHR10566">
    <property type="entry name" value="CHAPERONE-ACTIVITY OF BC1 COMPLEX CABC1 -RELATED"/>
    <property type="match status" value="1"/>
</dbReference>
<gene>
    <name evidence="4" type="ORF">AB3N04_08905</name>
</gene>
<keyword evidence="2" id="KW-0812">Transmembrane</keyword>
<dbReference type="CDD" id="cd05121">
    <property type="entry name" value="ABC1_ADCK3-like"/>
    <property type="match status" value="1"/>
</dbReference>
<keyword evidence="2" id="KW-1133">Transmembrane helix</keyword>
<dbReference type="PROSITE" id="PS50011">
    <property type="entry name" value="PROTEIN_KINASE_DOM"/>
    <property type="match status" value="1"/>
</dbReference>
<organism evidence="4">
    <name type="scientific">Alkalihalophilus sp. As8PL</name>
    <dbReference type="NCBI Taxonomy" id="3237103"/>
    <lineage>
        <taxon>Bacteria</taxon>
        <taxon>Bacillati</taxon>
        <taxon>Bacillota</taxon>
        <taxon>Bacilli</taxon>
        <taxon>Bacillales</taxon>
        <taxon>Bacillaceae</taxon>
        <taxon>Alkalihalophilus</taxon>
    </lineage>
</organism>
<dbReference type="Pfam" id="PF03109">
    <property type="entry name" value="ABC1"/>
    <property type="match status" value="1"/>
</dbReference>
<feature type="domain" description="Protein kinase" evidence="3">
    <location>
        <begin position="116"/>
        <end position="445"/>
    </location>
</feature>
<evidence type="ECO:0000259" key="3">
    <source>
        <dbReference type="PROSITE" id="PS50011"/>
    </source>
</evidence>